<accession>A0A8J4YFG6</accession>
<dbReference type="PANTHER" id="PTHR46704:SF1">
    <property type="entry name" value="TELOMERE LENGTH REGULATION PROTEIN TEL2 HOMOLOG"/>
    <property type="match status" value="1"/>
</dbReference>
<reference evidence="1" key="1">
    <citation type="submission" date="2020-07" db="EMBL/GenBank/DDBJ databases">
        <title>The High-quality genome of the commercially important snow crab, Chionoecetes opilio.</title>
        <authorList>
            <person name="Jeong J.-H."/>
            <person name="Ryu S."/>
        </authorList>
    </citation>
    <scope>NUCLEOTIDE SEQUENCE</scope>
    <source>
        <strain evidence="1">MADBK_172401_WGS</strain>
        <tissue evidence="1">Digestive gland</tissue>
    </source>
</reference>
<name>A0A8J4YFG6_CHIOP</name>
<evidence type="ECO:0000313" key="2">
    <source>
        <dbReference type="Proteomes" id="UP000770661"/>
    </source>
</evidence>
<dbReference type="AlphaFoldDB" id="A0A8J4YFG6"/>
<dbReference type="Proteomes" id="UP000770661">
    <property type="component" value="Unassembled WGS sequence"/>
</dbReference>
<gene>
    <name evidence="1" type="ORF">GWK47_044079</name>
</gene>
<keyword evidence="2" id="KW-1185">Reference proteome</keyword>
<proteinExistence type="predicted"/>
<dbReference type="OrthoDB" id="8195485at2759"/>
<sequence>MLKAVKEGAEIIRILSDDTDVFVLLVYWTSRMQVSAKIEMEKWNGDVLDINETVWRLGLRKCSQLFGVHALSGCDTVSYPFVKGKLSAFKLLEIDMPGLDQVLGQPSVTHAQLQETACTFFLPLYGQKSCTTMNDTRAHLYRYRKKPPPLKKLPPTDANLQLHVLRAHLQMLLWKAADQCDPLVEARNIANFGWNIEGFTITPAVSTAPVAPQALLDVVNCSCTAKGKACSGTRCSCSRAGLSCTDYCKCEGGDICCSPFTSKHMDIEDDEGELDVDNE</sequence>
<evidence type="ECO:0008006" key="3">
    <source>
        <dbReference type="Google" id="ProtNLM"/>
    </source>
</evidence>
<organism evidence="1 2">
    <name type="scientific">Chionoecetes opilio</name>
    <name type="common">Atlantic snow crab</name>
    <name type="synonym">Cancer opilio</name>
    <dbReference type="NCBI Taxonomy" id="41210"/>
    <lineage>
        <taxon>Eukaryota</taxon>
        <taxon>Metazoa</taxon>
        <taxon>Ecdysozoa</taxon>
        <taxon>Arthropoda</taxon>
        <taxon>Crustacea</taxon>
        <taxon>Multicrustacea</taxon>
        <taxon>Malacostraca</taxon>
        <taxon>Eumalacostraca</taxon>
        <taxon>Eucarida</taxon>
        <taxon>Decapoda</taxon>
        <taxon>Pleocyemata</taxon>
        <taxon>Brachyura</taxon>
        <taxon>Eubrachyura</taxon>
        <taxon>Majoidea</taxon>
        <taxon>Majidae</taxon>
        <taxon>Chionoecetes</taxon>
    </lineage>
</organism>
<evidence type="ECO:0000313" key="1">
    <source>
        <dbReference type="EMBL" id="KAG0722661.1"/>
    </source>
</evidence>
<dbReference type="EMBL" id="JACEEZ010009209">
    <property type="protein sequence ID" value="KAG0722661.1"/>
    <property type="molecule type" value="Genomic_DNA"/>
</dbReference>
<dbReference type="PANTHER" id="PTHR46704">
    <property type="entry name" value="CXC DOMAIN-CONTAINING PROTEIN-RELATED"/>
    <property type="match status" value="1"/>
</dbReference>
<comment type="caution">
    <text evidence="1">The sequence shown here is derived from an EMBL/GenBank/DDBJ whole genome shotgun (WGS) entry which is preliminary data.</text>
</comment>
<protein>
    <recommendedName>
        <fullName evidence="3">Tesmin/TSO1-like CXC domain-containing protein</fullName>
    </recommendedName>
</protein>